<dbReference type="InterPro" id="IPR011009">
    <property type="entry name" value="Kinase-like_dom_sf"/>
</dbReference>
<dbReference type="GO" id="GO:0016301">
    <property type="term" value="F:kinase activity"/>
    <property type="evidence" value="ECO:0007669"/>
    <property type="project" value="UniProtKB-UniRule"/>
</dbReference>
<comment type="caution">
    <text evidence="2">The sequence shown here is derived from an EMBL/GenBank/DDBJ whole genome shotgun (WGS) entry which is preliminary data.</text>
</comment>
<proteinExistence type="inferred from homology"/>
<reference evidence="2" key="1">
    <citation type="journal article" date="2021" name="PeerJ">
        <title>Extensive microbial diversity within the chicken gut microbiome revealed by metagenomics and culture.</title>
        <authorList>
            <person name="Gilroy R."/>
            <person name="Ravi A."/>
            <person name="Getino M."/>
            <person name="Pursley I."/>
            <person name="Horton D.L."/>
            <person name="Alikhan N.F."/>
            <person name="Baker D."/>
            <person name="Gharbi K."/>
            <person name="Hall N."/>
            <person name="Watson M."/>
            <person name="Adriaenssens E.M."/>
            <person name="Foster-Nyarko E."/>
            <person name="Jarju S."/>
            <person name="Secka A."/>
            <person name="Antonio M."/>
            <person name="Oren A."/>
            <person name="Chaudhuri R.R."/>
            <person name="La Ragione R."/>
            <person name="Hildebrand F."/>
            <person name="Pallen M.J."/>
        </authorList>
    </citation>
    <scope>NUCLEOTIDE SEQUENCE</scope>
    <source>
        <strain evidence="2">ChiHjej13B12-4958</strain>
    </source>
</reference>
<name>A0A9D2TRL8_9CORY</name>
<dbReference type="Pfam" id="PF03881">
    <property type="entry name" value="Fructosamin_kin"/>
    <property type="match status" value="1"/>
</dbReference>
<dbReference type="PANTHER" id="PTHR12149:SF8">
    <property type="entry name" value="PROTEIN-RIBULOSAMINE 3-KINASE"/>
    <property type="match status" value="1"/>
</dbReference>
<dbReference type="InterPro" id="IPR016477">
    <property type="entry name" value="Fructo-/Ketosamine-3-kinase"/>
</dbReference>
<dbReference type="SUPFAM" id="SSF56112">
    <property type="entry name" value="Protein kinase-like (PK-like)"/>
    <property type="match status" value="1"/>
</dbReference>
<evidence type="ECO:0000313" key="3">
    <source>
        <dbReference type="Proteomes" id="UP000823858"/>
    </source>
</evidence>
<dbReference type="Gene3D" id="1.10.510.10">
    <property type="entry name" value="Transferase(Phosphotransferase) domain 1"/>
    <property type="match status" value="1"/>
</dbReference>
<dbReference type="AlphaFoldDB" id="A0A9D2TRL8"/>
<gene>
    <name evidence="2" type="ORF">H9751_11855</name>
</gene>
<dbReference type="Gene3D" id="1.20.1270.240">
    <property type="match status" value="1"/>
</dbReference>
<evidence type="ECO:0000256" key="1">
    <source>
        <dbReference type="PIRNR" id="PIRNR006221"/>
    </source>
</evidence>
<sequence length="248" mass="26700">MSTFRKHNPGRTGDWEAACLSWLDDAADGGGAPVAEVVNREGDDLLLRRVPSTSATKDAAEQFGRRLAATHAAGAPHFGSGPATWEGSGYQGPNDHLLELPLAEYTSWGRFYAEVIIAPLDRHAGGVPGTDALLDRLSSGDFDDGRPPARLHGDLWSGNVMWSPDGVTLIDPSAHGGHALTDLGFLTMFGAPHLETILDAYAESAELSEGWRELMPLHRLHILYLHAAVFGGGYIEETRRTVEQVLAL</sequence>
<dbReference type="PANTHER" id="PTHR12149">
    <property type="entry name" value="FRUCTOSAMINE 3 KINASE-RELATED PROTEIN"/>
    <property type="match status" value="1"/>
</dbReference>
<organism evidence="2 3">
    <name type="scientific">Candidatus Corynebacterium faecigallinarum</name>
    <dbReference type="NCBI Taxonomy" id="2838528"/>
    <lineage>
        <taxon>Bacteria</taxon>
        <taxon>Bacillati</taxon>
        <taxon>Actinomycetota</taxon>
        <taxon>Actinomycetes</taxon>
        <taxon>Mycobacteriales</taxon>
        <taxon>Corynebacteriaceae</taxon>
        <taxon>Corynebacterium</taxon>
    </lineage>
</organism>
<dbReference type="Proteomes" id="UP000823858">
    <property type="component" value="Unassembled WGS sequence"/>
</dbReference>
<evidence type="ECO:0000313" key="2">
    <source>
        <dbReference type="EMBL" id="HJC86204.1"/>
    </source>
</evidence>
<accession>A0A9D2TRL8</accession>
<comment type="similarity">
    <text evidence="1">Belongs to the fructosamine kinase family.</text>
</comment>
<reference evidence="2" key="2">
    <citation type="submission" date="2021-04" db="EMBL/GenBank/DDBJ databases">
        <authorList>
            <person name="Gilroy R."/>
        </authorList>
    </citation>
    <scope>NUCLEOTIDE SEQUENCE</scope>
    <source>
        <strain evidence="2">ChiHjej13B12-4958</strain>
    </source>
</reference>
<keyword evidence="1 2" id="KW-0418">Kinase</keyword>
<dbReference type="PIRSF" id="PIRSF006221">
    <property type="entry name" value="Ketosamine-3-kinase"/>
    <property type="match status" value="1"/>
</dbReference>
<keyword evidence="1" id="KW-0808">Transferase</keyword>
<dbReference type="EMBL" id="DWVP01000024">
    <property type="protein sequence ID" value="HJC86204.1"/>
    <property type="molecule type" value="Genomic_DNA"/>
</dbReference>
<protein>
    <submittedName>
        <fullName evidence="2">Fructosamine kinase family protein</fullName>
    </submittedName>
</protein>